<reference evidence="2 3" key="1">
    <citation type="submission" date="2019-08" db="EMBL/GenBank/DDBJ databases">
        <authorList>
            <person name="Peeters C."/>
        </authorList>
    </citation>
    <scope>NUCLEOTIDE SEQUENCE [LARGE SCALE GENOMIC DNA]</scope>
    <source>
        <strain evidence="2 3">LMG 31011</strain>
    </source>
</reference>
<keyword evidence="3" id="KW-1185">Reference proteome</keyword>
<name>A0A5E4Z7A2_9BURK</name>
<evidence type="ECO:0000313" key="2">
    <source>
        <dbReference type="EMBL" id="VVE56542.1"/>
    </source>
</evidence>
<feature type="transmembrane region" description="Helical" evidence="1">
    <location>
        <begin position="46"/>
        <end position="71"/>
    </location>
</feature>
<dbReference type="Proteomes" id="UP000366819">
    <property type="component" value="Unassembled WGS sequence"/>
</dbReference>
<gene>
    <name evidence="2" type="ORF">PAQ31011_05115</name>
</gene>
<protein>
    <submittedName>
        <fullName evidence="2">Uncharacterized protein</fullName>
    </submittedName>
</protein>
<feature type="transmembrane region" description="Helical" evidence="1">
    <location>
        <begin position="21"/>
        <end position="40"/>
    </location>
</feature>
<organism evidence="2 3">
    <name type="scientific">Pandoraea aquatica</name>
    <dbReference type="NCBI Taxonomy" id="2508290"/>
    <lineage>
        <taxon>Bacteria</taxon>
        <taxon>Pseudomonadati</taxon>
        <taxon>Pseudomonadota</taxon>
        <taxon>Betaproteobacteria</taxon>
        <taxon>Burkholderiales</taxon>
        <taxon>Burkholderiaceae</taxon>
        <taxon>Pandoraea</taxon>
    </lineage>
</organism>
<evidence type="ECO:0000256" key="1">
    <source>
        <dbReference type="SAM" id="Phobius"/>
    </source>
</evidence>
<dbReference type="EMBL" id="CABPSN010000012">
    <property type="protein sequence ID" value="VVE56542.1"/>
    <property type="molecule type" value="Genomic_DNA"/>
</dbReference>
<keyword evidence="1" id="KW-1133">Transmembrane helix</keyword>
<keyword evidence="1" id="KW-0472">Membrane</keyword>
<accession>A0A5E4Z7A2</accession>
<evidence type="ECO:0000313" key="3">
    <source>
        <dbReference type="Proteomes" id="UP000366819"/>
    </source>
</evidence>
<sequence length="84" mass="8694">MNVRLVLESLATRGPNTAIHVAAVALVATGMFMLATASGMGPVAPFFLASAFYLFFAAIATELALGTFALVRLIARAGLRRGAP</sequence>
<keyword evidence="1" id="KW-0812">Transmembrane</keyword>
<dbReference type="AlphaFoldDB" id="A0A5E4Z7A2"/>
<proteinExistence type="predicted"/>